<accession>A0A8H5J7F5</accession>
<gene>
    <name evidence="3" type="ORF">FMEXI_3924</name>
</gene>
<evidence type="ECO:0000313" key="3">
    <source>
        <dbReference type="EMBL" id="KAF5550219.1"/>
    </source>
</evidence>
<dbReference type="EMBL" id="JAAOAM010000081">
    <property type="protein sequence ID" value="KAF5550219.1"/>
    <property type="molecule type" value="Genomic_DNA"/>
</dbReference>
<sequence length="438" mass="50659">MFEVYVRPRALPTRLWGAQNNTIRSYSVRPSSKPLQPKPSSEAKPLQPTRFTFVPVSEWAPERDPLHISQRNKTGRSPRQKKIPLRSQTSNPEPGPLPVPEPESEIKTQEPSEIHLQQDKPEFDKRYLIANLKKEEANFRARRASMTRAERKKAWNDLAGFSLETPYSRKLYGKPQDFRLARRLRATELIRMVFGYQLTARLKKEMESRVPNRLRGSNMRDVRLICVDTDKAKKMSGEPSKTESFHLGVAILDTRDLRDVIRHGFKLDNPSDLIRTYQFVVQDSVPKVDHFCFGDTEAISVDDLRRRFVEWQGGRDVIGVAYSAHSDLAILKEFNIILSTIFWIDLALAQYIPFQEATAPSLAVVMNRLRIRYAGKLHEPGNDAHFTMRTLLGLAVLDFWREWTYWEDGLSAIPSWYGLATKIIRAETPRPERHFSMD</sequence>
<feature type="region of interest" description="Disordered" evidence="1">
    <location>
        <begin position="62"/>
        <end position="113"/>
    </location>
</feature>
<feature type="region of interest" description="Disordered" evidence="1">
    <location>
        <begin position="27"/>
        <end position="49"/>
    </location>
</feature>
<protein>
    <submittedName>
        <fullName evidence="3">QDE-2-interacting protein</fullName>
    </submittedName>
</protein>
<reference evidence="3 4" key="1">
    <citation type="submission" date="2020-05" db="EMBL/GenBank/DDBJ databases">
        <title>Identification and distribution of gene clusters putatively required for synthesis of sphingolipid metabolism inhibitors in phylogenetically diverse species of the filamentous fungus Fusarium.</title>
        <authorList>
            <person name="Kim H.-S."/>
            <person name="Busman M."/>
            <person name="Brown D.W."/>
            <person name="Divon H."/>
            <person name="Uhlig S."/>
            <person name="Proctor R.H."/>
        </authorList>
    </citation>
    <scope>NUCLEOTIDE SEQUENCE [LARGE SCALE GENOMIC DNA]</scope>
    <source>
        <strain evidence="3 4">NRRL 53147</strain>
    </source>
</reference>
<dbReference type="AlphaFoldDB" id="A0A8H5J7F5"/>
<dbReference type="GO" id="GO:0005634">
    <property type="term" value="C:nucleus"/>
    <property type="evidence" value="ECO:0007669"/>
    <property type="project" value="TreeGrafter"/>
</dbReference>
<dbReference type="InterPro" id="IPR040151">
    <property type="entry name" value="Gfd2/YDR514C-like"/>
</dbReference>
<dbReference type="InterPro" id="IPR012337">
    <property type="entry name" value="RNaseH-like_sf"/>
</dbReference>
<comment type="caution">
    <text evidence="3">The sequence shown here is derived from an EMBL/GenBank/DDBJ whole genome shotgun (WGS) entry which is preliminary data.</text>
</comment>
<dbReference type="SUPFAM" id="SSF53098">
    <property type="entry name" value="Ribonuclease H-like"/>
    <property type="match status" value="1"/>
</dbReference>
<dbReference type="Pfam" id="PF21762">
    <property type="entry name" value="DEDDh_C"/>
    <property type="match status" value="1"/>
</dbReference>
<evidence type="ECO:0000256" key="1">
    <source>
        <dbReference type="SAM" id="MobiDB-lite"/>
    </source>
</evidence>
<feature type="compositionally biased region" description="Basic residues" evidence="1">
    <location>
        <begin position="73"/>
        <end position="84"/>
    </location>
</feature>
<feature type="compositionally biased region" description="Basic and acidic residues" evidence="1">
    <location>
        <begin position="104"/>
        <end position="113"/>
    </location>
</feature>
<dbReference type="PANTHER" id="PTHR28083:SF1">
    <property type="entry name" value="GOOD FOR FULL DBP5 ACTIVITY PROTEIN 2"/>
    <property type="match status" value="1"/>
</dbReference>
<dbReference type="InterPro" id="IPR048519">
    <property type="entry name" value="Gfd2/YDR514C-like_C"/>
</dbReference>
<feature type="compositionally biased region" description="Low complexity" evidence="1">
    <location>
        <begin position="30"/>
        <end position="40"/>
    </location>
</feature>
<feature type="domain" description="Gfd2/YDR514C-like C-terminal" evidence="2">
    <location>
        <begin position="247"/>
        <end position="393"/>
    </location>
</feature>
<name>A0A8H5J7F5_9HYPO</name>
<dbReference type="Proteomes" id="UP000522262">
    <property type="component" value="Unassembled WGS sequence"/>
</dbReference>
<proteinExistence type="predicted"/>
<dbReference type="PANTHER" id="PTHR28083">
    <property type="entry name" value="GOOD FOR FULL DBP5 ACTIVITY PROTEIN 2"/>
    <property type="match status" value="1"/>
</dbReference>
<organism evidence="3 4">
    <name type="scientific">Fusarium mexicanum</name>
    <dbReference type="NCBI Taxonomy" id="751941"/>
    <lineage>
        <taxon>Eukaryota</taxon>
        <taxon>Fungi</taxon>
        <taxon>Dikarya</taxon>
        <taxon>Ascomycota</taxon>
        <taxon>Pezizomycotina</taxon>
        <taxon>Sordariomycetes</taxon>
        <taxon>Hypocreomycetidae</taxon>
        <taxon>Hypocreales</taxon>
        <taxon>Nectriaceae</taxon>
        <taxon>Fusarium</taxon>
        <taxon>Fusarium fujikuroi species complex</taxon>
    </lineage>
</organism>
<evidence type="ECO:0000313" key="4">
    <source>
        <dbReference type="Proteomes" id="UP000522262"/>
    </source>
</evidence>
<keyword evidence="4" id="KW-1185">Reference proteome</keyword>
<evidence type="ECO:0000259" key="2">
    <source>
        <dbReference type="Pfam" id="PF21762"/>
    </source>
</evidence>